<dbReference type="Proteomes" id="UP000187455">
    <property type="component" value="Unassembled WGS sequence"/>
</dbReference>
<sequence length="201" mass="22102">MEASTKLNLDQVNTADALADFTHDNVEETQRNSSQLVRIHMEPPKRITLLTITGALSGAVVGGYIGGRSASWQYLAERSHNLPTTVSGWYYYHKWKNYRVVLGAIKKASYYGIRIGFVSGAYELVEAAVDKYVVERTSALGSVAAGFTVSLLCASAARLPRSSFYRLVKMGTLGGFCIGVSQDAIDWYVKGEIPFYLKSIL</sequence>
<protein>
    <submittedName>
        <fullName evidence="1">Uncharacterized protein</fullName>
    </submittedName>
</protein>
<name>A0A1R0GZ94_9FUNG</name>
<dbReference type="PANTHER" id="PTHR37852">
    <property type="entry name" value="YALI0B21208P"/>
    <property type="match status" value="1"/>
</dbReference>
<evidence type="ECO:0000313" key="2">
    <source>
        <dbReference type="Proteomes" id="UP000187455"/>
    </source>
</evidence>
<dbReference type="EMBL" id="LSSL01001756">
    <property type="protein sequence ID" value="OLY82221.1"/>
    <property type="molecule type" value="Genomic_DNA"/>
</dbReference>
<gene>
    <name evidence="1" type="ORF">AYI68_g3660</name>
</gene>
<evidence type="ECO:0000313" key="1">
    <source>
        <dbReference type="EMBL" id="OLY82221.1"/>
    </source>
</evidence>
<dbReference type="PANTHER" id="PTHR37852:SF1">
    <property type="entry name" value="HIG1 DOMAIN-CONTAINING PROTEIN"/>
    <property type="match status" value="1"/>
</dbReference>
<comment type="caution">
    <text evidence="1">The sequence shown here is derived from an EMBL/GenBank/DDBJ whole genome shotgun (WGS) entry which is preliminary data.</text>
</comment>
<proteinExistence type="predicted"/>
<dbReference type="OrthoDB" id="5584028at2759"/>
<reference evidence="1 2" key="1">
    <citation type="journal article" date="2016" name="Mol. Biol. Evol.">
        <title>Genome-Wide Survey of Gut Fungi (Harpellales) Reveals the First Horizontally Transferred Ubiquitin Gene from a Mosquito Host.</title>
        <authorList>
            <person name="Wang Y."/>
            <person name="White M.M."/>
            <person name="Kvist S."/>
            <person name="Moncalvo J.M."/>
        </authorList>
    </citation>
    <scope>NUCLEOTIDE SEQUENCE [LARGE SCALE GENOMIC DNA]</scope>
    <source>
        <strain evidence="1 2">ALG-7-W6</strain>
    </source>
</reference>
<keyword evidence="2" id="KW-1185">Reference proteome</keyword>
<organism evidence="1 2">
    <name type="scientific">Smittium mucronatum</name>
    <dbReference type="NCBI Taxonomy" id="133383"/>
    <lineage>
        <taxon>Eukaryota</taxon>
        <taxon>Fungi</taxon>
        <taxon>Fungi incertae sedis</taxon>
        <taxon>Zoopagomycota</taxon>
        <taxon>Kickxellomycotina</taxon>
        <taxon>Harpellomycetes</taxon>
        <taxon>Harpellales</taxon>
        <taxon>Legeriomycetaceae</taxon>
        <taxon>Smittium</taxon>
    </lineage>
</organism>
<accession>A0A1R0GZ94</accession>
<dbReference type="AlphaFoldDB" id="A0A1R0GZ94"/>
<dbReference type="STRING" id="133383.A0A1R0GZ94"/>